<accession>A0A445MZF9</accession>
<name>A0A445MZF9_9BACT</name>
<organism evidence="2">
    <name type="scientific">uncultured Desulfobacterium sp</name>
    <dbReference type="NCBI Taxonomy" id="201089"/>
    <lineage>
        <taxon>Bacteria</taxon>
        <taxon>Pseudomonadati</taxon>
        <taxon>Thermodesulfobacteriota</taxon>
        <taxon>Desulfobacteria</taxon>
        <taxon>Desulfobacterales</taxon>
        <taxon>Desulfobacteriaceae</taxon>
        <taxon>Desulfobacterium</taxon>
        <taxon>environmental samples</taxon>
    </lineage>
</organism>
<protein>
    <recommendedName>
        <fullName evidence="1">DUF2229 domain-containing protein</fullName>
    </recommendedName>
</protein>
<dbReference type="EMBL" id="OJIN01000176">
    <property type="protein sequence ID" value="SPD74845.1"/>
    <property type="molecule type" value="Genomic_DNA"/>
</dbReference>
<reference evidence="2" key="1">
    <citation type="submission" date="2018-01" db="EMBL/GenBank/DDBJ databases">
        <authorList>
            <person name="Regsiter A."/>
            <person name="William W."/>
        </authorList>
    </citation>
    <scope>NUCLEOTIDE SEQUENCE</scope>
    <source>
        <strain evidence="2">TRIP AH-1</strain>
    </source>
</reference>
<evidence type="ECO:0000313" key="2">
    <source>
        <dbReference type="EMBL" id="SPD74845.1"/>
    </source>
</evidence>
<proteinExistence type="predicted"/>
<gene>
    <name evidence="2" type="ORF">PITCH_A350054</name>
</gene>
<evidence type="ECO:0000259" key="1">
    <source>
        <dbReference type="Pfam" id="PF09989"/>
    </source>
</evidence>
<dbReference type="Pfam" id="PF09989">
    <property type="entry name" value="DUF2229"/>
    <property type="match status" value="1"/>
</dbReference>
<feature type="domain" description="DUF2229" evidence="1">
    <location>
        <begin position="40"/>
        <end position="197"/>
    </location>
</feature>
<dbReference type="AlphaFoldDB" id="A0A445MZF9"/>
<sequence length="304" mass="34056">MKVGMAGELLFFEWMSELKGRLSQLAPEIEWIHAPSAGAGQQLLIDADSCYPFKQMVRSSVSLLSDVDVLLAPRIIAMDGFLVCPNFRALPDIVLMNRARLGLNKETHVFTPVVDIDQGHQLEKLAAGIYRDMFGKDPMSCGEKNFSADGQSMAMKDRDLSKSIALIGHPYVLEDSCLNNGVPDILRLNGIDIVYAQWIDFNELSNLAASFDYYAKRLYWRSARELLGAFIYFSRIRPAAGIIHLAPFNCGIDALMRVELTGLRKRMADAPPYMVVVCDEHTQRDHVVTRLEAFLDIVNGVKIK</sequence>
<dbReference type="InterPro" id="IPR018709">
    <property type="entry name" value="CoA_activase_DUF2229"/>
</dbReference>